<keyword evidence="2" id="KW-1184">Jasmonic acid signaling pathway</keyword>
<keyword evidence="2" id="KW-0539">Nucleus</keyword>
<feature type="region of interest" description="Disordered" evidence="3">
    <location>
        <begin position="49"/>
        <end position="70"/>
    </location>
</feature>
<evidence type="ECO:0000256" key="3">
    <source>
        <dbReference type="SAM" id="MobiDB-lite"/>
    </source>
</evidence>
<feature type="compositionally biased region" description="Polar residues" evidence="3">
    <location>
        <begin position="336"/>
        <end position="345"/>
    </location>
</feature>
<dbReference type="PROSITE" id="PS51320">
    <property type="entry name" value="TIFY"/>
    <property type="match status" value="1"/>
</dbReference>
<feature type="region of interest" description="Disordered" evidence="3">
    <location>
        <begin position="223"/>
        <end position="250"/>
    </location>
</feature>
<gene>
    <name evidence="5" type="ORF">QN277_012266</name>
</gene>
<comment type="similarity">
    <text evidence="1 2">Belongs to the TIFY/JAZ family.</text>
</comment>
<dbReference type="GO" id="GO:0005634">
    <property type="term" value="C:nucleus"/>
    <property type="evidence" value="ECO:0007669"/>
    <property type="project" value="UniProtKB-SubCell"/>
</dbReference>
<evidence type="ECO:0000259" key="4">
    <source>
        <dbReference type="PROSITE" id="PS51320"/>
    </source>
</evidence>
<dbReference type="InterPro" id="IPR040390">
    <property type="entry name" value="TIFY/JAZ"/>
</dbReference>
<dbReference type="Pfam" id="PF06200">
    <property type="entry name" value="tify"/>
    <property type="match status" value="1"/>
</dbReference>
<evidence type="ECO:0000256" key="1">
    <source>
        <dbReference type="ARBA" id="ARBA00008614"/>
    </source>
</evidence>
<dbReference type="GO" id="GO:0031347">
    <property type="term" value="P:regulation of defense response"/>
    <property type="evidence" value="ECO:0007669"/>
    <property type="project" value="UniProtKB-UniRule"/>
</dbReference>
<comment type="domain">
    <text evidence="2">The jas domain is required for interaction with COI1.</text>
</comment>
<dbReference type="SMART" id="SM00979">
    <property type="entry name" value="TIFY"/>
    <property type="match status" value="1"/>
</dbReference>
<feature type="compositionally biased region" description="Polar residues" evidence="3">
    <location>
        <begin position="223"/>
        <end position="236"/>
    </location>
</feature>
<comment type="subcellular location">
    <subcellularLocation>
        <location evidence="2">Nucleus</location>
    </subcellularLocation>
</comment>
<evidence type="ECO:0000313" key="5">
    <source>
        <dbReference type="EMBL" id="KAK4280674.1"/>
    </source>
</evidence>
<dbReference type="InterPro" id="IPR018467">
    <property type="entry name" value="CCT_CS"/>
</dbReference>
<evidence type="ECO:0000256" key="2">
    <source>
        <dbReference type="RuleBase" id="RU369065"/>
    </source>
</evidence>
<dbReference type="PANTHER" id="PTHR33077:SF90">
    <property type="entry name" value="PROTEIN TIFY 7"/>
    <property type="match status" value="1"/>
</dbReference>
<dbReference type="PANTHER" id="PTHR33077">
    <property type="entry name" value="PROTEIN TIFY 4A-RELATED-RELATED"/>
    <property type="match status" value="1"/>
</dbReference>
<feature type="region of interest" description="Disordered" evidence="3">
    <location>
        <begin position="330"/>
        <end position="374"/>
    </location>
</feature>
<dbReference type="GO" id="GO:2000022">
    <property type="term" value="P:regulation of jasmonic acid mediated signaling pathway"/>
    <property type="evidence" value="ECO:0007669"/>
    <property type="project" value="UniProtKB-UniRule"/>
</dbReference>
<feature type="region of interest" description="Disordered" evidence="3">
    <location>
        <begin position="1"/>
        <end position="35"/>
    </location>
</feature>
<feature type="region of interest" description="Disordered" evidence="3">
    <location>
        <begin position="285"/>
        <end position="318"/>
    </location>
</feature>
<dbReference type="AlphaFoldDB" id="A0AAE1N0F0"/>
<reference evidence="5" key="1">
    <citation type="submission" date="2023-10" db="EMBL/GenBank/DDBJ databases">
        <title>Chromosome-level genome of the transformable northern wattle, Acacia crassicarpa.</title>
        <authorList>
            <person name="Massaro I."/>
            <person name="Sinha N.R."/>
            <person name="Poethig S."/>
            <person name="Leichty A.R."/>
        </authorList>
    </citation>
    <scope>NUCLEOTIDE SEQUENCE</scope>
    <source>
        <strain evidence="5">Acra3RX</strain>
        <tissue evidence="5">Leaf</tissue>
    </source>
</reference>
<keyword evidence="6" id="KW-1185">Reference proteome</keyword>
<organism evidence="5 6">
    <name type="scientific">Acacia crassicarpa</name>
    <name type="common">northern wattle</name>
    <dbReference type="NCBI Taxonomy" id="499986"/>
    <lineage>
        <taxon>Eukaryota</taxon>
        <taxon>Viridiplantae</taxon>
        <taxon>Streptophyta</taxon>
        <taxon>Embryophyta</taxon>
        <taxon>Tracheophyta</taxon>
        <taxon>Spermatophyta</taxon>
        <taxon>Magnoliopsida</taxon>
        <taxon>eudicotyledons</taxon>
        <taxon>Gunneridae</taxon>
        <taxon>Pentapetalae</taxon>
        <taxon>rosids</taxon>
        <taxon>fabids</taxon>
        <taxon>Fabales</taxon>
        <taxon>Fabaceae</taxon>
        <taxon>Caesalpinioideae</taxon>
        <taxon>mimosoid clade</taxon>
        <taxon>Acacieae</taxon>
        <taxon>Acacia</taxon>
    </lineage>
</organism>
<sequence>MERDFLGLSSKISSATKKEDATDKANNPVKGSGMQWSFSNKVSAVPQLLSFKTSPEDRTRKTTSSADAFDSNQKPFMDVIQKSLSTGKLVGNERGMTVYPMQQVDTLSSYPQEARTFSVSNQSNQRSTVLQSTVSTNIQNMVNPAIKPHPQVGVPLIAPVPVLPSNGSVVGTTDLRNSSEPSVQPSQLTIFYAGSVSVYEDISPEKAQAIMLLAGNGNTPNQNKAVSTAPVQTPISKPSKDDGFIVSQSYHSPLPSSIPMTFHVSSQPVGGSPSTNEPAIVRPVASSAAPSSHLEPPSVAGSSKSAATKIGSPVDLPQARKASLTRFLEKRKERVTSTSPYNMNKKSPECGNPGADRISFSITSNGSCPLPAIN</sequence>
<protein>
    <recommendedName>
        <fullName evidence="2">Protein TIFY</fullName>
    </recommendedName>
    <alternativeName>
        <fullName evidence="2">Jasmonate ZIM domain-containing protein</fullName>
    </alternativeName>
</protein>
<comment type="function">
    <text evidence="2">Repressor of jasmonate responses.</text>
</comment>
<proteinExistence type="inferred from homology"/>
<dbReference type="EMBL" id="JAWXYG010000002">
    <property type="protein sequence ID" value="KAK4280674.1"/>
    <property type="molecule type" value="Genomic_DNA"/>
</dbReference>
<comment type="caution">
    <text evidence="5">The sequence shown here is derived from an EMBL/GenBank/DDBJ whole genome shotgun (WGS) entry which is preliminary data.</text>
</comment>
<dbReference type="Proteomes" id="UP001293593">
    <property type="component" value="Unassembled WGS sequence"/>
</dbReference>
<evidence type="ECO:0000313" key="6">
    <source>
        <dbReference type="Proteomes" id="UP001293593"/>
    </source>
</evidence>
<accession>A0AAE1N0F0</accession>
<feature type="domain" description="Tify" evidence="4">
    <location>
        <begin position="181"/>
        <end position="216"/>
    </location>
</feature>
<dbReference type="Pfam" id="PF09425">
    <property type="entry name" value="Jas_motif"/>
    <property type="match status" value="1"/>
</dbReference>
<dbReference type="InterPro" id="IPR010399">
    <property type="entry name" value="Tify_dom"/>
</dbReference>
<dbReference type="GO" id="GO:0009611">
    <property type="term" value="P:response to wounding"/>
    <property type="evidence" value="ECO:0007669"/>
    <property type="project" value="UniProtKB-UniRule"/>
</dbReference>
<name>A0AAE1N0F0_9FABA</name>